<evidence type="ECO:0000256" key="2">
    <source>
        <dbReference type="ARBA" id="ARBA00022723"/>
    </source>
</evidence>
<feature type="domain" description="CENP-V/GFA" evidence="4">
    <location>
        <begin position="13"/>
        <end position="126"/>
    </location>
</feature>
<evidence type="ECO:0000256" key="1">
    <source>
        <dbReference type="ARBA" id="ARBA00005495"/>
    </source>
</evidence>
<dbReference type="GO" id="GO:0046872">
    <property type="term" value="F:metal ion binding"/>
    <property type="evidence" value="ECO:0007669"/>
    <property type="project" value="UniProtKB-KW"/>
</dbReference>
<evidence type="ECO:0000313" key="5">
    <source>
        <dbReference type="EMBL" id="KFN43065.1"/>
    </source>
</evidence>
<keyword evidence="6" id="KW-1185">Reference proteome</keyword>
<dbReference type="GO" id="GO:0016846">
    <property type="term" value="F:carbon-sulfur lyase activity"/>
    <property type="evidence" value="ECO:0007669"/>
    <property type="project" value="InterPro"/>
</dbReference>
<accession>A0A091BFB5</accession>
<dbReference type="EMBL" id="AVCI01000006">
    <property type="protein sequence ID" value="KFN43065.1"/>
    <property type="molecule type" value="Genomic_DNA"/>
</dbReference>
<dbReference type="PROSITE" id="PS51891">
    <property type="entry name" value="CENP_V_GFA"/>
    <property type="match status" value="1"/>
</dbReference>
<protein>
    <recommendedName>
        <fullName evidence="4">CENP-V/GFA domain-containing protein</fullName>
    </recommendedName>
</protein>
<dbReference type="InterPro" id="IPR006913">
    <property type="entry name" value="CENP-V/GFA"/>
</dbReference>
<comment type="caution">
    <text evidence="5">The sequence shown here is derived from an EMBL/GenBank/DDBJ whole genome shotgun (WGS) entry which is preliminary data.</text>
</comment>
<dbReference type="eggNOG" id="COG3791">
    <property type="taxonomic scope" value="Bacteria"/>
</dbReference>
<keyword evidence="2" id="KW-0479">Metal-binding</keyword>
<dbReference type="InterPro" id="IPR011057">
    <property type="entry name" value="Mss4-like_sf"/>
</dbReference>
<evidence type="ECO:0000313" key="6">
    <source>
        <dbReference type="Proteomes" id="UP000029385"/>
    </source>
</evidence>
<dbReference type="AlphaFoldDB" id="A0A091BFB5"/>
<evidence type="ECO:0000256" key="3">
    <source>
        <dbReference type="ARBA" id="ARBA00022833"/>
    </source>
</evidence>
<dbReference type="Proteomes" id="UP000029385">
    <property type="component" value="Unassembled WGS sequence"/>
</dbReference>
<reference evidence="5 6" key="1">
    <citation type="submission" date="2013-09" db="EMBL/GenBank/DDBJ databases">
        <title>Genome sequencing of Arenimonas oryziterrae.</title>
        <authorList>
            <person name="Chen F."/>
            <person name="Wang G."/>
        </authorList>
    </citation>
    <scope>NUCLEOTIDE SEQUENCE [LARGE SCALE GENOMIC DNA]</scope>
    <source>
        <strain evidence="5 6">YC6267</strain>
    </source>
</reference>
<proteinExistence type="inferred from homology"/>
<dbReference type="PANTHER" id="PTHR28620:SF1">
    <property type="entry name" value="CENP-V_GFA DOMAIN-CONTAINING PROTEIN"/>
    <property type="match status" value="1"/>
</dbReference>
<dbReference type="STRING" id="1121015.GCA_000420545_02414"/>
<dbReference type="Pfam" id="PF04828">
    <property type="entry name" value="GFA"/>
    <property type="match status" value="1"/>
</dbReference>
<keyword evidence="3" id="KW-0862">Zinc</keyword>
<sequence>MGGAALMPMTAILHGSCHCGRLRIAFDTGVALADFAPRACDCAFCRKHGAAYISDPAGRLTVIADEGALKRYRQGSHTADFLICGECGVLVAVTFEDDGRRFGAVNAGCLDEASVFAAAVNASPQSLTAEQKVLRWRQLWIPDVVFEFSPR</sequence>
<comment type="similarity">
    <text evidence="1">Belongs to the Gfa family.</text>
</comment>
<gene>
    <name evidence="5" type="ORF">N789_10915</name>
</gene>
<dbReference type="Gene3D" id="2.170.150.70">
    <property type="match status" value="1"/>
</dbReference>
<dbReference type="SUPFAM" id="SSF51316">
    <property type="entry name" value="Mss4-like"/>
    <property type="match status" value="1"/>
</dbReference>
<organism evidence="5 6">
    <name type="scientific">Arenimonas oryziterrae DSM 21050 = YC6267</name>
    <dbReference type="NCBI Taxonomy" id="1121015"/>
    <lineage>
        <taxon>Bacteria</taxon>
        <taxon>Pseudomonadati</taxon>
        <taxon>Pseudomonadota</taxon>
        <taxon>Gammaproteobacteria</taxon>
        <taxon>Lysobacterales</taxon>
        <taxon>Lysobacteraceae</taxon>
        <taxon>Arenimonas</taxon>
    </lineage>
</organism>
<dbReference type="InterPro" id="IPR052355">
    <property type="entry name" value="CENP-V-like"/>
</dbReference>
<name>A0A091BFB5_9GAMM</name>
<dbReference type="PANTHER" id="PTHR28620">
    <property type="entry name" value="CENTROMERE PROTEIN V"/>
    <property type="match status" value="1"/>
</dbReference>
<evidence type="ECO:0000259" key="4">
    <source>
        <dbReference type="PROSITE" id="PS51891"/>
    </source>
</evidence>
<dbReference type="PATRIC" id="fig|1121015.4.peg.1662"/>